<name>A0A6M3JAD7_9ZZZZ</name>
<dbReference type="GO" id="GO:0016757">
    <property type="term" value="F:glycosyltransferase activity"/>
    <property type="evidence" value="ECO:0007669"/>
    <property type="project" value="InterPro"/>
</dbReference>
<reference evidence="2" key="1">
    <citation type="submission" date="2020-03" db="EMBL/GenBank/DDBJ databases">
        <title>The deep terrestrial virosphere.</title>
        <authorList>
            <person name="Holmfeldt K."/>
            <person name="Nilsson E."/>
            <person name="Simone D."/>
            <person name="Lopez-Fernandez M."/>
            <person name="Wu X."/>
            <person name="de Brujin I."/>
            <person name="Lundin D."/>
            <person name="Andersson A."/>
            <person name="Bertilsson S."/>
            <person name="Dopson M."/>
        </authorList>
    </citation>
    <scope>NUCLEOTIDE SEQUENCE</scope>
    <source>
        <strain evidence="2">MM415B00267</strain>
    </source>
</reference>
<dbReference type="EMBL" id="MT141567">
    <property type="protein sequence ID" value="QJA67209.1"/>
    <property type="molecule type" value="Genomic_DNA"/>
</dbReference>
<proteinExistence type="predicted"/>
<feature type="domain" description="Glycosyl transferase family 1" evidence="1">
    <location>
        <begin position="139"/>
        <end position="271"/>
    </location>
</feature>
<dbReference type="Gene3D" id="3.40.50.2000">
    <property type="entry name" value="Glycogen Phosphorylase B"/>
    <property type="match status" value="1"/>
</dbReference>
<gene>
    <name evidence="2" type="ORF">MM415B00267_0035</name>
</gene>
<dbReference type="Pfam" id="PF00534">
    <property type="entry name" value="Glycos_transf_1"/>
    <property type="match status" value="1"/>
</dbReference>
<dbReference type="SUPFAM" id="SSF53756">
    <property type="entry name" value="UDP-Glycosyltransferase/glycogen phosphorylase"/>
    <property type="match status" value="1"/>
</dbReference>
<keyword evidence="2" id="KW-0808">Transferase</keyword>
<dbReference type="AlphaFoldDB" id="A0A6M3JAD7"/>
<dbReference type="PANTHER" id="PTHR46656">
    <property type="entry name" value="PUTATIVE-RELATED"/>
    <property type="match status" value="1"/>
</dbReference>
<organism evidence="2">
    <name type="scientific">viral metagenome</name>
    <dbReference type="NCBI Taxonomy" id="1070528"/>
    <lineage>
        <taxon>unclassified sequences</taxon>
        <taxon>metagenomes</taxon>
        <taxon>organismal metagenomes</taxon>
    </lineage>
</organism>
<dbReference type="PANTHER" id="PTHR46656:SF3">
    <property type="entry name" value="PUTATIVE-RELATED"/>
    <property type="match status" value="1"/>
</dbReference>
<sequence length="339" mass="38665">MLKNILLRGELGDNQSCGIVNIGLCYGFERNGVNVSIDPKSLYGQIPKYAYERIGRKLPFDVVVEHGLPYQMQGLGKNRPWKRIALNFWDSSLITKEAADCLNEYADQIIVHSEFNRKGLLDAGVEKEVIVGGYAVFTELYRNIVKKQKDKFRFVFTGVAQGRKGVQEAISGFEEALGDKDDVEFVIKSNSWGKLSDYTVKCKNVLRVYEEFPRGKLIEFMANADAYICLSKGDGFHGGGCEAMACGLPLIMTNFGGPTEYCNEKTGYPIKFDLAECHYLPGYQAEPDMEHYKETLLHVYNNREEAKLKGEYGYKWAQEYWDWEHDCKRLIEKLEGRND</sequence>
<evidence type="ECO:0000313" key="2">
    <source>
        <dbReference type="EMBL" id="QJA67209.1"/>
    </source>
</evidence>
<protein>
    <submittedName>
        <fullName evidence="2">Putative glycosyltransferase</fullName>
    </submittedName>
</protein>
<accession>A0A6M3JAD7</accession>
<evidence type="ECO:0000259" key="1">
    <source>
        <dbReference type="Pfam" id="PF00534"/>
    </source>
</evidence>
<dbReference type="CDD" id="cd03801">
    <property type="entry name" value="GT4_PimA-like"/>
    <property type="match status" value="1"/>
</dbReference>
<dbReference type="InterPro" id="IPR001296">
    <property type="entry name" value="Glyco_trans_1"/>
</dbReference>